<keyword evidence="2" id="KW-0067">ATP-binding</keyword>
<keyword evidence="5" id="KW-1185">Reference proteome</keyword>
<dbReference type="InterPro" id="IPR001650">
    <property type="entry name" value="Helicase_C-like"/>
</dbReference>
<evidence type="ECO:0000256" key="1">
    <source>
        <dbReference type="ARBA" id="ARBA00022741"/>
    </source>
</evidence>
<dbReference type="STRING" id="5627.A0A1C7ME54"/>
<evidence type="ECO:0000259" key="3">
    <source>
        <dbReference type="PROSITE" id="PS51192"/>
    </source>
</evidence>
<gene>
    <name evidence="4" type="primary">DCL1_0</name>
    <name evidence="4" type="ORF">A0H81_04854</name>
</gene>
<accession>A0A1C7ME54</accession>
<dbReference type="GO" id="GO:0003676">
    <property type="term" value="F:nucleic acid binding"/>
    <property type="evidence" value="ECO:0007669"/>
    <property type="project" value="InterPro"/>
</dbReference>
<dbReference type="InterPro" id="IPR027417">
    <property type="entry name" value="P-loop_NTPase"/>
</dbReference>
<dbReference type="EMBL" id="LUGG01000004">
    <property type="protein sequence ID" value="OBZ75102.1"/>
    <property type="molecule type" value="Genomic_DNA"/>
</dbReference>
<dbReference type="PANTHER" id="PTHR14074">
    <property type="entry name" value="HELICASE WITH DEATH DOMAIN-RELATED"/>
    <property type="match status" value="1"/>
</dbReference>
<dbReference type="PANTHER" id="PTHR14074:SF16">
    <property type="entry name" value="ANTIVIRAL INNATE IMMUNE RESPONSE RECEPTOR RIG-I"/>
    <property type="match status" value="1"/>
</dbReference>
<keyword evidence="1" id="KW-0547">Nucleotide-binding</keyword>
<dbReference type="OrthoDB" id="416741at2759"/>
<organism evidence="4 5">
    <name type="scientific">Grifola frondosa</name>
    <name type="common">Maitake</name>
    <name type="synonym">Polyporus frondosus</name>
    <dbReference type="NCBI Taxonomy" id="5627"/>
    <lineage>
        <taxon>Eukaryota</taxon>
        <taxon>Fungi</taxon>
        <taxon>Dikarya</taxon>
        <taxon>Basidiomycota</taxon>
        <taxon>Agaricomycotina</taxon>
        <taxon>Agaricomycetes</taxon>
        <taxon>Polyporales</taxon>
        <taxon>Grifolaceae</taxon>
        <taxon>Grifola</taxon>
    </lineage>
</organism>
<dbReference type="AlphaFoldDB" id="A0A1C7ME54"/>
<dbReference type="SMART" id="SM00487">
    <property type="entry name" value="DEXDc"/>
    <property type="match status" value="1"/>
</dbReference>
<dbReference type="Gene3D" id="3.40.50.300">
    <property type="entry name" value="P-loop containing nucleotide triphosphate hydrolases"/>
    <property type="match status" value="3"/>
</dbReference>
<dbReference type="InterPro" id="IPR051363">
    <property type="entry name" value="RLR_Helicase"/>
</dbReference>
<reference evidence="4 5" key="1">
    <citation type="submission" date="2016-03" db="EMBL/GenBank/DDBJ databases">
        <title>Whole genome sequencing of Grifola frondosa 9006-11.</title>
        <authorList>
            <person name="Min B."/>
            <person name="Park H."/>
            <person name="Kim J.-G."/>
            <person name="Cho H."/>
            <person name="Oh Y.-L."/>
            <person name="Kong W.-S."/>
            <person name="Choi I.-G."/>
        </authorList>
    </citation>
    <scope>NUCLEOTIDE SEQUENCE [LARGE SCALE GENOMIC DNA]</scope>
    <source>
        <strain evidence="4 5">9006-11</strain>
    </source>
</reference>
<sequence length="538" mass="60522">MTVDMDVLIPRRYQEEIFVRAQQGNVIAALDTGSGKTYISTLLIKWVAARDIGLGRIIVFLVPKVALVQQQGDFIAQQTPLRVSQFCGATAMDMSDRAGWKKQLSGSDVFVMTAQIFLNILTHSHWSLENISLMRPKVFGMTASPIWNPKDATESLATLERNLDAKVIAVRDHVDELMGHSPKPEEVIHEYPLPPDLYPEYPGHSLWQRLSLGFLPAEIDIPVERIMTRYQVANHSLGPYAADLYLYLDIKQRVEQLVHNAHEADMSFLALTQFVTKDGDHGSNIENSTLHPRVKQLQNVLKECSHLFEDESNPDMVPVEVPLKWCSPKLRMLADILFAHYTATFQGIVFVEQRHVAACLARILPCIPQLNHLIRCGQLIGHGASHTASAHLKGMALKTQQDSVNFFRKRQVNLLIATSVAEEGLDFPSVDKDRYRAFSESEPQLRMVYQMREDAAKKAEEAEEAEDHDDPADILERERFVVPSTGAVLTYNSSISLLGHLCSLIPRDRFTPVQLPKYSGNNVATVRLPSSLPYLPIF</sequence>
<dbReference type="InterPro" id="IPR014001">
    <property type="entry name" value="Helicase_ATP-bd"/>
</dbReference>
<dbReference type="Proteomes" id="UP000092993">
    <property type="component" value="Unassembled WGS sequence"/>
</dbReference>
<evidence type="ECO:0000313" key="5">
    <source>
        <dbReference type="Proteomes" id="UP000092993"/>
    </source>
</evidence>
<dbReference type="InterPro" id="IPR011545">
    <property type="entry name" value="DEAD/DEAH_box_helicase_dom"/>
</dbReference>
<evidence type="ECO:0000313" key="4">
    <source>
        <dbReference type="EMBL" id="OBZ75102.1"/>
    </source>
</evidence>
<proteinExistence type="predicted"/>
<protein>
    <submittedName>
        <fullName evidence="4">Dicer-like protein 1</fullName>
    </submittedName>
</protein>
<evidence type="ECO:0000256" key="2">
    <source>
        <dbReference type="ARBA" id="ARBA00022840"/>
    </source>
</evidence>
<dbReference type="GO" id="GO:0005737">
    <property type="term" value="C:cytoplasm"/>
    <property type="evidence" value="ECO:0007669"/>
    <property type="project" value="TreeGrafter"/>
</dbReference>
<dbReference type="SUPFAM" id="SSF52540">
    <property type="entry name" value="P-loop containing nucleoside triphosphate hydrolases"/>
    <property type="match status" value="1"/>
</dbReference>
<dbReference type="GO" id="GO:0005524">
    <property type="term" value="F:ATP binding"/>
    <property type="evidence" value="ECO:0007669"/>
    <property type="project" value="UniProtKB-KW"/>
</dbReference>
<dbReference type="OMA" id="HEVYYKQ"/>
<dbReference type="Pfam" id="PF00270">
    <property type="entry name" value="DEAD"/>
    <property type="match status" value="1"/>
</dbReference>
<feature type="domain" description="Helicase ATP-binding" evidence="3">
    <location>
        <begin position="17"/>
        <end position="163"/>
    </location>
</feature>
<dbReference type="PROSITE" id="PS51192">
    <property type="entry name" value="HELICASE_ATP_BIND_1"/>
    <property type="match status" value="1"/>
</dbReference>
<name>A0A1C7ME54_GRIFR</name>
<dbReference type="Pfam" id="PF00271">
    <property type="entry name" value="Helicase_C"/>
    <property type="match status" value="1"/>
</dbReference>
<comment type="caution">
    <text evidence="4">The sequence shown here is derived from an EMBL/GenBank/DDBJ whole genome shotgun (WGS) entry which is preliminary data.</text>
</comment>